<dbReference type="PANTHER" id="PTHR34075">
    <property type="entry name" value="BLR3430 PROTEIN"/>
    <property type="match status" value="1"/>
</dbReference>
<dbReference type="RefSeq" id="WP_011236903.1">
    <property type="nucleotide sequence ID" value="NC_006513.1"/>
</dbReference>
<dbReference type="SUPFAM" id="SSF50249">
    <property type="entry name" value="Nucleic acid-binding proteins"/>
    <property type="match status" value="1"/>
</dbReference>
<dbReference type="InterPro" id="IPR012340">
    <property type="entry name" value="NA-bd_OB-fold"/>
</dbReference>
<evidence type="ECO:0000313" key="3">
    <source>
        <dbReference type="Proteomes" id="UP000006552"/>
    </source>
</evidence>
<accession>Q5P683</accession>
<reference evidence="2 3" key="1">
    <citation type="journal article" date="2005" name="Arch. Microbiol.">
        <title>The genome sequence of an anaerobic aromatic-degrading denitrifying bacterium, strain EbN1.</title>
        <authorList>
            <person name="Rabus R."/>
            <person name="Kube M."/>
            <person name="Heider J."/>
            <person name="Beck A."/>
            <person name="Heitmann K."/>
            <person name="Widdel F."/>
            <person name="Reinhardt R."/>
        </authorList>
    </citation>
    <scope>NUCLEOTIDE SEQUENCE [LARGE SCALE GENOMIC DNA]</scope>
    <source>
        <strain evidence="2 3">EbN1</strain>
    </source>
</reference>
<evidence type="ECO:0000313" key="2">
    <source>
        <dbReference type="EMBL" id="CAI07178.1"/>
    </source>
</evidence>
<feature type="domain" description="ChsH2 rubredoxin-like zinc ribbon" evidence="1">
    <location>
        <begin position="33"/>
        <end position="63"/>
    </location>
</feature>
<dbReference type="Proteomes" id="UP000006552">
    <property type="component" value="Chromosome"/>
</dbReference>
<evidence type="ECO:0000259" key="1">
    <source>
        <dbReference type="Pfam" id="PF12172"/>
    </source>
</evidence>
<dbReference type="STRING" id="76114.c2A316"/>
<dbReference type="KEGG" id="eba:c2A316"/>
<proteinExistence type="predicted"/>
<protein>
    <submittedName>
        <fullName evidence="2">Subunit of benzoylsuccinyl-CoA thiolase</fullName>
    </submittedName>
</protein>
<gene>
    <name evidence="2" type="primary">bbsA</name>
    <name evidence="2" type="ORF">c2A316</name>
</gene>
<dbReference type="InterPro" id="IPR052513">
    <property type="entry name" value="Thioester_dehydratase-like"/>
</dbReference>
<dbReference type="EMBL" id="CR555306">
    <property type="protein sequence ID" value="CAI07178.1"/>
    <property type="molecule type" value="Genomic_DNA"/>
</dbReference>
<dbReference type="OrthoDB" id="5514845at2"/>
<sequence length="148" mass="16554">MSDQKPNKKPEKKPDITFFHPDLLEAPADGGAPYLKGYRCKKCGQLDFPKLSPCPSCWGEEFDVVSLSRQGKLYSFSDNFIGQAGMKTPYSFGYIDLPEDLRIFAQLEGEPGSFCCDDDVELTVGPVRDNRDGVPLISYKFRKLNSGE</sequence>
<dbReference type="HOGENOM" id="CLU_1803037_0_0_4"/>
<dbReference type="AlphaFoldDB" id="Q5P683"/>
<dbReference type="Pfam" id="PF12172">
    <property type="entry name" value="zf-ChsH2"/>
    <property type="match status" value="1"/>
</dbReference>
<keyword evidence="3" id="KW-1185">Reference proteome</keyword>
<dbReference type="PANTHER" id="PTHR34075:SF5">
    <property type="entry name" value="BLR3430 PROTEIN"/>
    <property type="match status" value="1"/>
</dbReference>
<organism evidence="2 3">
    <name type="scientific">Aromatoleum aromaticum (strain DSM 19018 / LMG 30748 / EbN1)</name>
    <name type="common">Azoarcus sp. (strain EbN1)</name>
    <dbReference type="NCBI Taxonomy" id="76114"/>
    <lineage>
        <taxon>Bacteria</taxon>
        <taxon>Pseudomonadati</taxon>
        <taxon>Pseudomonadota</taxon>
        <taxon>Betaproteobacteria</taxon>
        <taxon>Rhodocyclales</taxon>
        <taxon>Rhodocyclaceae</taxon>
        <taxon>Aromatoleum</taxon>
    </lineage>
</organism>
<dbReference type="eggNOG" id="COG1545">
    <property type="taxonomic scope" value="Bacteria"/>
</dbReference>
<name>Q5P683_AROAE</name>
<dbReference type="InterPro" id="IPR022002">
    <property type="entry name" value="ChsH2_Znr"/>
</dbReference>